<proteinExistence type="predicted"/>
<keyword evidence="2" id="KW-1185">Reference proteome</keyword>
<gene>
    <name evidence="1" type="ORF">ACJDUH_18905</name>
</gene>
<accession>A0ABW8TY29</accession>
<evidence type="ECO:0008006" key="3">
    <source>
        <dbReference type="Google" id="ProtNLM"/>
    </source>
</evidence>
<dbReference type="Proteomes" id="UP001623661">
    <property type="component" value="Unassembled WGS sequence"/>
</dbReference>
<reference evidence="1 2" key="1">
    <citation type="submission" date="2024-11" db="EMBL/GenBank/DDBJ databases">
        <authorList>
            <person name="Heng Y.C."/>
            <person name="Lim A.C.H."/>
            <person name="Lee J.K.Y."/>
            <person name="Kittelmann S."/>
        </authorList>
    </citation>
    <scope>NUCLEOTIDE SEQUENCE [LARGE SCALE GENOMIC DNA]</scope>
    <source>
        <strain evidence="1 2">WILCCON 0202</strain>
    </source>
</reference>
<comment type="caution">
    <text evidence="1">The sequence shown here is derived from an EMBL/GenBank/DDBJ whole genome shotgun (WGS) entry which is preliminary data.</text>
</comment>
<evidence type="ECO:0000313" key="1">
    <source>
        <dbReference type="EMBL" id="MFL0270154.1"/>
    </source>
</evidence>
<organism evidence="1 2">
    <name type="scientific">Candidatus Clostridium radicumherbarum</name>
    <dbReference type="NCBI Taxonomy" id="3381662"/>
    <lineage>
        <taxon>Bacteria</taxon>
        <taxon>Bacillati</taxon>
        <taxon>Bacillota</taxon>
        <taxon>Clostridia</taxon>
        <taxon>Eubacteriales</taxon>
        <taxon>Clostridiaceae</taxon>
        <taxon>Clostridium</taxon>
    </lineage>
</organism>
<sequence>MNLKKLMLITLFGVLIILSAWGGFILGKDTNGKEISKVDFSKDSMSINIRITNTQSMPSGTAYTLVLKNTSKYLIKQNSVYLSYPIKQGNSGVMTNKCKVEATGNKIDIKPNEEVILNVFVPSENYDNNNKIDNNRPQYEIEGYLNVVSNLTHFGQSGELAK</sequence>
<dbReference type="RefSeq" id="WP_406766786.1">
    <property type="nucleotide sequence ID" value="NZ_JBJHZY010000006.1"/>
</dbReference>
<name>A0ABW8TY29_9CLOT</name>
<dbReference type="EMBL" id="JBJHZY010000006">
    <property type="protein sequence ID" value="MFL0270154.1"/>
    <property type="molecule type" value="Genomic_DNA"/>
</dbReference>
<protein>
    <recommendedName>
        <fullName evidence="3">DUF4352 domain-containing protein</fullName>
    </recommendedName>
</protein>
<evidence type="ECO:0000313" key="2">
    <source>
        <dbReference type="Proteomes" id="UP001623661"/>
    </source>
</evidence>